<name>A0A2U1JFY8_9FLAO</name>
<dbReference type="EMBL" id="QCZI01000020">
    <property type="protein sequence ID" value="PWA04056.1"/>
    <property type="molecule type" value="Genomic_DNA"/>
</dbReference>
<sequence length="159" mass="17108">MSNITENKLNTTLVAADLATITTSIATITAKLPVATLDEDQRNSYMAINVNNKIFVEDVITELSVSGAGIVPAFINTTFLQNDLSLFQQIDGIEAALLNLIQKTADLKRIAGHESYATALTVYKIYDAANQAGIPGAKQGFDKLKSRFDAQGRPTETTA</sequence>
<gene>
    <name evidence="1" type="ORF">DB895_12765</name>
</gene>
<evidence type="ECO:0000313" key="2">
    <source>
        <dbReference type="Proteomes" id="UP000245449"/>
    </source>
</evidence>
<keyword evidence="2" id="KW-1185">Reference proteome</keyword>
<dbReference type="Proteomes" id="UP000245449">
    <property type="component" value="Unassembled WGS sequence"/>
</dbReference>
<evidence type="ECO:0000313" key="1">
    <source>
        <dbReference type="EMBL" id="PWA04056.1"/>
    </source>
</evidence>
<accession>A0A2U1JFY8</accession>
<dbReference type="OrthoDB" id="1353650at2"/>
<comment type="caution">
    <text evidence="1">The sequence shown here is derived from an EMBL/GenBank/DDBJ whole genome shotgun (WGS) entry which is preliminary data.</text>
</comment>
<dbReference type="RefSeq" id="WP_116725757.1">
    <property type="nucleotide sequence ID" value="NZ_QCZI01000020.1"/>
</dbReference>
<organism evidence="1 2">
    <name type="scientific">Flavobacterium psychrotolerans</name>
    <dbReference type="NCBI Taxonomy" id="2169410"/>
    <lineage>
        <taxon>Bacteria</taxon>
        <taxon>Pseudomonadati</taxon>
        <taxon>Bacteroidota</taxon>
        <taxon>Flavobacteriia</taxon>
        <taxon>Flavobacteriales</taxon>
        <taxon>Flavobacteriaceae</taxon>
        <taxon>Flavobacterium</taxon>
    </lineage>
</organism>
<dbReference type="AlphaFoldDB" id="A0A2U1JFY8"/>
<proteinExistence type="predicted"/>
<protein>
    <submittedName>
        <fullName evidence="1">Uncharacterized protein</fullName>
    </submittedName>
</protein>
<reference evidence="1 2" key="1">
    <citation type="submission" date="2018-04" db="EMBL/GenBank/DDBJ databases">
        <title>Flavobacterium sp. nov., isolated from glacier ice.</title>
        <authorList>
            <person name="Liu Q."/>
            <person name="Xin Y.-H."/>
        </authorList>
    </citation>
    <scope>NUCLEOTIDE SEQUENCE [LARGE SCALE GENOMIC DNA]</scope>
    <source>
        <strain evidence="1 2">RB1R5</strain>
    </source>
</reference>